<dbReference type="EMBL" id="JAHWGI010001227">
    <property type="protein sequence ID" value="KAK3925401.1"/>
    <property type="molecule type" value="Genomic_DNA"/>
</dbReference>
<accession>A0AAE1LM66</accession>
<name>A0AAE1LM66_9NEOP</name>
<evidence type="ECO:0000313" key="3">
    <source>
        <dbReference type="EMBL" id="KAK3925401.1"/>
    </source>
</evidence>
<evidence type="ECO:0000259" key="2">
    <source>
        <dbReference type="SMART" id="SM00014"/>
    </source>
</evidence>
<feature type="transmembrane region" description="Helical" evidence="1">
    <location>
        <begin position="118"/>
        <end position="136"/>
    </location>
</feature>
<dbReference type="GO" id="GO:0042392">
    <property type="term" value="F:sphingosine-1-phosphate phosphatase activity"/>
    <property type="evidence" value="ECO:0007669"/>
    <property type="project" value="TreeGrafter"/>
</dbReference>
<keyword evidence="1" id="KW-0472">Membrane</keyword>
<reference evidence="3" key="2">
    <citation type="journal article" date="2023" name="BMC Genomics">
        <title>Pest status, molecular evolution, and epigenetic factors derived from the genome assembly of Frankliniella fusca, a thysanopteran phytovirus vector.</title>
        <authorList>
            <person name="Catto M.A."/>
            <person name="Labadie P.E."/>
            <person name="Jacobson A.L."/>
            <person name="Kennedy G.G."/>
            <person name="Srinivasan R."/>
            <person name="Hunt B.G."/>
        </authorList>
    </citation>
    <scope>NUCLEOTIDE SEQUENCE</scope>
    <source>
        <strain evidence="3">PL_HMW_Pooled</strain>
    </source>
</reference>
<proteinExistence type="predicted"/>
<feature type="transmembrane region" description="Helical" evidence="1">
    <location>
        <begin position="80"/>
        <end position="98"/>
    </location>
</feature>
<protein>
    <submittedName>
        <fullName evidence="3">Phospholipid phosphatase 6</fullName>
    </submittedName>
</protein>
<feature type="transmembrane region" description="Helical" evidence="1">
    <location>
        <begin position="169"/>
        <end position="191"/>
    </location>
</feature>
<gene>
    <name evidence="3" type="ORF">KUF71_013608</name>
</gene>
<feature type="domain" description="Phosphatidic acid phosphatase type 2/haloperoxidase" evidence="2">
    <location>
        <begin position="75"/>
        <end position="187"/>
    </location>
</feature>
<organism evidence="3 4">
    <name type="scientific">Frankliniella fusca</name>
    <dbReference type="NCBI Taxonomy" id="407009"/>
    <lineage>
        <taxon>Eukaryota</taxon>
        <taxon>Metazoa</taxon>
        <taxon>Ecdysozoa</taxon>
        <taxon>Arthropoda</taxon>
        <taxon>Hexapoda</taxon>
        <taxon>Insecta</taxon>
        <taxon>Pterygota</taxon>
        <taxon>Neoptera</taxon>
        <taxon>Paraneoptera</taxon>
        <taxon>Thysanoptera</taxon>
        <taxon>Terebrantia</taxon>
        <taxon>Thripoidea</taxon>
        <taxon>Thripidae</taxon>
        <taxon>Frankliniella</taxon>
    </lineage>
</organism>
<dbReference type="InterPro" id="IPR000326">
    <property type="entry name" value="PAP2/HPO"/>
</dbReference>
<dbReference type="InterPro" id="IPR036938">
    <property type="entry name" value="PAP2/HPO_sf"/>
</dbReference>
<feature type="transmembrane region" description="Helical" evidence="1">
    <location>
        <begin position="55"/>
        <end position="74"/>
    </location>
</feature>
<dbReference type="PANTHER" id="PTHR14969">
    <property type="entry name" value="SPHINGOSINE-1-PHOSPHATE PHOSPHOHYDROLASE"/>
    <property type="match status" value="1"/>
</dbReference>
<keyword evidence="1" id="KW-1133">Transmembrane helix</keyword>
<evidence type="ECO:0000256" key="1">
    <source>
        <dbReference type="SAM" id="Phobius"/>
    </source>
</evidence>
<comment type="caution">
    <text evidence="3">The sequence shown here is derived from an EMBL/GenBank/DDBJ whole genome shotgun (WGS) entry which is preliminary data.</text>
</comment>
<dbReference type="AlphaFoldDB" id="A0AAE1LM66"/>
<sequence>MGNDNGPKRQVPPYLRTILNFDVALTNKFCLLTEKVLPQVSQLHFKYLEYSCHRVPWFVLWVAFIILWDNASLYQIQANFLYGLLLDIIVVAVIKAIVRRRRPQTSDDMLLVFGSAKYSFPSGQASRALFIAHFFANVATDLHFLLDLTLLAWSVSVCVSRVLLKRHHVLDVIIGALLGVFESYLVSYFWLNQESSLWILSVFSS</sequence>
<evidence type="ECO:0000313" key="4">
    <source>
        <dbReference type="Proteomes" id="UP001219518"/>
    </source>
</evidence>
<dbReference type="Gene3D" id="1.20.144.10">
    <property type="entry name" value="Phosphatidic acid phosphatase type 2/haloperoxidase"/>
    <property type="match status" value="1"/>
</dbReference>
<dbReference type="SMART" id="SM00014">
    <property type="entry name" value="acidPPc"/>
    <property type="match status" value="1"/>
</dbReference>
<keyword evidence="1" id="KW-0812">Transmembrane</keyword>
<keyword evidence="4" id="KW-1185">Reference proteome</keyword>
<reference evidence="3" key="1">
    <citation type="submission" date="2021-07" db="EMBL/GenBank/DDBJ databases">
        <authorList>
            <person name="Catto M.A."/>
            <person name="Jacobson A."/>
            <person name="Kennedy G."/>
            <person name="Labadie P."/>
            <person name="Hunt B.G."/>
            <person name="Srinivasan R."/>
        </authorList>
    </citation>
    <scope>NUCLEOTIDE SEQUENCE</scope>
    <source>
        <strain evidence="3">PL_HMW_Pooled</strain>
        <tissue evidence="3">Head</tissue>
    </source>
</reference>
<feature type="transmembrane region" description="Helical" evidence="1">
    <location>
        <begin position="142"/>
        <end position="164"/>
    </location>
</feature>
<dbReference type="PANTHER" id="PTHR14969:SF13">
    <property type="entry name" value="AT30094P"/>
    <property type="match status" value="1"/>
</dbReference>
<dbReference type="SUPFAM" id="SSF48317">
    <property type="entry name" value="Acid phosphatase/Vanadium-dependent haloperoxidase"/>
    <property type="match status" value="1"/>
</dbReference>
<dbReference type="Pfam" id="PF01569">
    <property type="entry name" value="PAP2"/>
    <property type="match status" value="1"/>
</dbReference>
<dbReference type="Proteomes" id="UP001219518">
    <property type="component" value="Unassembled WGS sequence"/>
</dbReference>